<name>A7T0C6_NEMVE</name>
<dbReference type="GO" id="GO:0005765">
    <property type="term" value="C:lysosomal membrane"/>
    <property type="evidence" value="ECO:0007669"/>
    <property type="project" value="UniProtKB-SubCell"/>
</dbReference>
<comment type="subcellular location">
    <subcellularLocation>
        <location evidence="2">Endosome membrane</location>
        <topology evidence="2">Peripheral membrane protein</topology>
    </subcellularLocation>
    <subcellularLocation>
        <location evidence="1">Late endosome membrane</location>
    </subcellularLocation>
    <subcellularLocation>
        <location evidence="3">Lysosome membrane</location>
        <topology evidence="3">Peripheral membrane protein</topology>
        <orientation evidence="3">Cytoplasmic side</orientation>
    </subcellularLocation>
</comment>
<sequence>MDNTPHHNKAILCHNIKPMLRPNKGTFLNNKATDQPNQIGYVQQQGHVVIQQAPAVTQPVSLGPVPVPVRCPHCHSNVQTKVSKEIGNTTFLYCLILSCFCCCCLPFCMDCAKDSAHSCPNCKGNVGVFKQPLVQSGGGAGRRRDNYDHWYGGPGDDGCGYGPSGGDGGGDCGGGGGGGGDGGGSGGGDGGGGD</sequence>
<evidence type="ECO:0000256" key="4">
    <source>
        <dbReference type="ARBA" id="ARBA00005975"/>
    </source>
</evidence>
<proteinExistence type="inferred from homology"/>
<accession>A7T0C6</accession>
<evidence type="ECO:0000313" key="9">
    <source>
        <dbReference type="EMBL" id="EDO30586.1"/>
    </source>
</evidence>
<evidence type="ECO:0000256" key="3">
    <source>
        <dbReference type="ARBA" id="ARBA00004630"/>
    </source>
</evidence>
<dbReference type="InterPro" id="IPR037519">
    <property type="entry name" value="LITAF_fam"/>
</dbReference>
<dbReference type="GO" id="GO:0031902">
    <property type="term" value="C:late endosome membrane"/>
    <property type="evidence" value="ECO:0007669"/>
    <property type="project" value="UniProtKB-SubCell"/>
</dbReference>
<feature type="domain" description="LITAF" evidence="8">
    <location>
        <begin position="51"/>
        <end position="131"/>
    </location>
</feature>
<dbReference type="SMART" id="SM00714">
    <property type="entry name" value="LITAF"/>
    <property type="match status" value="1"/>
</dbReference>
<reference evidence="9 10" key="1">
    <citation type="journal article" date="2007" name="Science">
        <title>Sea anemone genome reveals ancestral eumetazoan gene repertoire and genomic organization.</title>
        <authorList>
            <person name="Putnam N.H."/>
            <person name="Srivastava M."/>
            <person name="Hellsten U."/>
            <person name="Dirks B."/>
            <person name="Chapman J."/>
            <person name="Salamov A."/>
            <person name="Terry A."/>
            <person name="Shapiro H."/>
            <person name="Lindquist E."/>
            <person name="Kapitonov V.V."/>
            <person name="Jurka J."/>
            <person name="Genikhovich G."/>
            <person name="Grigoriev I.V."/>
            <person name="Lucas S.M."/>
            <person name="Steele R.E."/>
            <person name="Finnerty J.R."/>
            <person name="Technau U."/>
            <person name="Martindale M.Q."/>
            <person name="Rokhsar D.S."/>
        </authorList>
    </citation>
    <scope>NUCLEOTIDE SEQUENCE [LARGE SCALE GENOMIC DNA]</scope>
    <source>
        <strain evidence="10">CH2 X CH6</strain>
    </source>
</reference>
<evidence type="ECO:0000256" key="1">
    <source>
        <dbReference type="ARBA" id="ARBA00004414"/>
    </source>
</evidence>
<gene>
    <name evidence="9" type="ORF">NEMVEDRAFT_v1g248330</name>
</gene>
<comment type="similarity">
    <text evidence="4">Belongs to the CDIP1/LITAF family.</text>
</comment>
<keyword evidence="7" id="KW-0472">Membrane</keyword>
<dbReference type="AlphaFoldDB" id="A7T0C6"/>
<keyword evidence="5" id="KW-0479">Metal-binding</keyword>
<evidence type="ECO:0000259" key="8">
    <source>
        <dbReference type="PROSITE" id="PS51837"/>
    </source>
</evidence>
<evidence type="ECO:0000313" key="10">
    <source>
        <dbReference type="Proteomes" id="UP000001593"/>
    </source>
</evidence>
<dbReference type="Proteomes" id="UP000001593">
    <property type="component" value="Unassembled WGS sequence"/>
</dbReference>
<dbReference type="InParanoid" id="A7T0C6"/>
<dbReference type="GO" id="GO:0008270">
    <property type="term" value="F:zinc ion binding"/>
    <property type="evidence" value="ECO:0000318"/>
    <property type="project" value="GO_Central"/>
</dbReference>
<evidence type="ECO:0000256" key="7">
    <source>
        <dbReference type="ARBA" id="ARBA00023136"/>
    </source>
</evidence>
<evidence type="ECO:0000256" key="5">
    <source>
        <dbReference type="ARBA" id="ARBA00022723"/>
    </source>
</evidence>
<dbReference type="HOGENOM" id="CLU_1403990_0_0_1"/>
<dbReference type="PANTHER" id="PTHR23292:SF6">
    <property type="entry name" value="FI16602P1-RELATED"/>
    <property type="match status" value="1"/>
</dbReference>
<dbReference type="PROSITE" id="PS51837">
    <property type="entry name" value="LITAF"/>
    <property type="match status" value="1"/>
</dbReference>
<dbReference type="PANTHER" id="PTHR23292">
    <property type="entry name" value="LIPOPOLYSACCHARIDE-INDUCED TUMOR NECROSIS FACTOR-ALPHA FACTOR"/>
    <property type="match status" value="1"/>
</dbReference>
<evidence type="ECO:0000256" key="6">
    <source>
        <dbReference type="ARBA" id="ARBA00022833"/>
    </source>
</evidence>
<dbReference type="EMBL" id="DS470014">
    <property type="protein sequence ID" value="EDO30586.1"/>
    <property type="molecule type" value="Genomic_DNA"/>
</dbReference>
<organism evidence="9 10">
    <name type="scientific">Nematostella vectensis</name>
    <name type="common">Starlet sea anemone</name>
    <dbReference type="NCBI Taxonomy" id="45351"/>
    <lineage>
        <taxon>Eukaryota</taxon>
        <taxon>Metazoa</taxon>
        <taxon>Cnidaria</taxon>
        <taxon>Anthozoa</taxon>
        <taxon>Hexacorallia</taxon>
        <taxon>Actiniaria</taxon>
        <taxon>Edwardsiidae</taxon>
        <taxon>Nematostella</taxon>
    </lineage>
</organism>
<evidence type="ECO:0000256" key="2">
    <source>
        <dbReference type="ARBA" id="ARBA00004481"/>
    </source>
</evidence>
<dbReference type="InterPro" id="IPR006629">
    <property type="entry name" value="LITAF"/>
</dbReference>
<keyword evidence="6" id="KW-0862">Zinc</keyword>
<protein>
    <recommendedName>
        <fullName evidence="8">LITAF domain-containing protein</fullName>
    </recommendedName>
</protein>
<dbReference type="Pfam" id="PF10601">
    <property type="entry name" value="zf-LITAF-like"/>
    <property type="match status" value="1"/>
</dbReference>
<keyword evidence="10" id="KW-1185">Reference proteome</keyword>